<dbReference type="PANTHER" id="PTHR43194:SF2">
    <property type="entry name" value="PEROXISOMAL MEMBRANE PROTEIN LPX1"/>
    <property type="match status" value="1"/>
</dbReference>
<protein>
    <recommendedName>
        <fullName evidence="4">Proline iminopeptidase</fullName>
        <ecNumber evidence="3">3.4.11.5</ecNumber>
    </recommendedName>
    <alternativeName>
        <fullName evidence="6">Prolyl aminopeptidase</fullName>
    </alternativeName>
</protein>
<dbReference type="Pfam" id="PF00561">
    <property type="entry name" value="Abhydrolase_1"/>
    <property type="match status" value="1"/>
</dbReference>
<evidence type="ECO:0000256" key="8">
    <source>
        <dbReference type="PIRSR" id="PIRSR005539-1"/>
    </source>
</evidence>
<evidence type="ECO:0000256" key="4">
    <source>
        <dbReference type="ARBA" id="ARBA00021843"/>
    </source>
</evidence>
<dbReference type="Proteomes" id="UP000483004">
    <property type="component" value="Unassembled WGS sequence"/>
</dbReference>
<feature type="domain" description="AB hydrolase-1" evidence="10">
    <location>
        <begin position="43"/>
        <end position="294"/>
    </location>
</feature>
<dbReference type="GO" id="GO:0004177">
    <property type="term" value="F:aminopeptidase activity"/>
    <property type="evidence" value="ECO:0007669"/>
    <property type="project" value="UniProtKB-EC"/>
</dbReference>
<dbReference type="PIRSF" id="PIRSF005539">
    <property type="entry name" value="Pept_S33_TRI_F1"/>
    <property type="match status" value="1"/>
</dbReference>
<feature type="active site" description="Nucleophile" evidence="8">
    <location>
        <position position="122"/>
    </location>
</feature>
<sequence length="313" mass="33412">MAPATAEGHAPFRGHRTWYRVTGPSGPSSASGASGPSGSGKAPLVVLHGGPGCTHDYVLAFADLAAATGRQVIHYDQLGNGRSTHLPDAGADFWTVGLFLDELDNLLAHLGIAGGYHLLGQSWGGMLGAEHAVRRPTGLRSLVIANSPASMPLWLEAAAGLRAALPAEVEAVLREHEAAGTTDSGEYAEAMRVFYDRHVCRIPWPDEVARTFAAIDADPTVYHTMNGPSEFHVVGTLRDWTIVDRLERIAAPTLIISGRHDEATPEAVRPYADRIPGARWQVFEDSSHMPHVEERAACMSAVGAFLDAHDPAL</sequence>
<evidence type="ECO:0000256" key="2">
    <source>
        <dbReference type="ARBA" id="ARBA00010088"/>
    </source>
</evidence>
<dbReference type="EMBL" id="WBMR01000109">
    <property type="protein sequence ID" value="KAB2372465.1"/>
    <property type="molecule type" value="Genomic_DNA"/>
</dbReference>
<feature type="active site" evidence="8">
    <location>
        <position position="261"/>
    </location>
</feature>
<dbReference type="GO" id="GO:0006508">
    <property type="term" value="P:proteolysis"/>
    <property type="evidence" value="ECO:0007669"/>
    <property type="project" value="InterPro"/>
</dbReference>
<gene>
    <name evidence="11" type="ORF">F9B16_30030</name>
</gene>
<dbReference type="InterPro" id="IPR005945">
    <property type="entry name" value="Pro_imino_pep"/>
</dbReference>
<evidence type="ECO:0000256" key="3">
    <source>
        <dbReference type="ARBA" id="ARBA00012568"/>
    </source>
</evidence>
<feature type="compositionally biased region" description="Low complexity" evidence="9">
    <location>
        <begin position="23"/>
        <end position="37"/>
    </location>
</feature>
<accession>A0A6L3VL76</accession>
<keyword evidence="5 7" id="KW-0378">Hydrolase</keyword>
<evidence type="ECO:0000256" key="7">
    <source>
        <dbReference type="PIRNR" id="PIRNR005539"/>
    </source>
</evidence>
<proteinExistence type="inferred from homology"/>
<comment type="catalytic activity">
    <reaction evidence="1">
        <text>Release of N-terminal proline from a peptide.</text>
        <dbReference type="EC" id="3.4.11.5"/>
    </reaction>
</comment>
<name>A0A6L3VL76_9ACTN</name>
<evidence type="ECO:0000256" key="5">
    <source>
        <dbReference type="ARBA" id="ARBA00022801"/>
    </source>
</evidence>
<evidence type="ECO:0000256" key="9">
    <source>
        <dbReference type="SAM" id="MobiDB-lite"/>
    </source>
</evidence>
<keyword evidence="12" id="KW-1185">Reference proteome</keyword>
<comment type="caution">
    <text evidence="11">The sequence shown here is derived from an EMBL/GenBank/DDBJ whole genome shotgun (WGS) entry which is preliminary data.</text>
</comment>
<dbReference type="Gene3D" id="3.40.50.1820">
    <property type="entry name" value="alpha/beta hydrolase"/>
    <property type="match status" value="1"/>
</dbReference>
<evidence type="ECO:0000313" key="11">
    <source>
        <dbReference type="EMBL" id="KAB2372465.1"/>
    </source>
</evidence>
<feature type="active site" description="Proton donor" evidence="8">
    <location>
        <position position="288"/>
    </location>
</feature>
<evidence type="ECO:0000259" key="10">
    <source>
        <dbReference type="Pfam" id="PF00561"/>
    </source>
</evidence>
<dbReference type="InterPro" id="IPR029058">
    <property type="entry name" value="AB_hydrolase_fold"/>
</dbReference>
<dbReference type="NCBIfam" id="TIGR01250">
    <property type="entry name" value="pro_imino_pep_2"/>
    <property type="match status" value="1"/>
</dbReference>
<dbReference type="OrthoDB" id="9796770at2"/>
<feature type="region of interest" description="Disordered" evidence="9">
    <location>
        <begin position="1"/>
        <end position="37"/>
    </location>
</feature>
<organism evidence="11 12">
    <name type="scientific">Actinomadura montaniterrae</name>
    <dbReference type="NCBI Taxonomy" id="1803903"/>
    <lineage>
        <taxon>Bacteria</taxon>
        <taxon>Bacillati</taxon>
        <taxon>Actinomycetota</taxon>
        <taxon>Actinomycetes</taxon>
        <taxon>Streptosporangiales</taxon>
        <taxon>Thermomonosporaceae</taxon>
        <taxon>Actinomadura</taxon>
    </lineage>
</organism>
<comment type="similarity">
    <text evidence="2 7">Belongs to the peptidase S33 family.</text>
</comment>
<evidence type="ECO:0000256" key="6">
    <source>
        <dbReference type="ARBA" id="ARBA00029605"/>
    </source>
</evidence>
<dbReference type="AlphaFoldDB" id="A0A6L3VL76"/>
<dbReference type="SUPFAM" id="SSF53474">
    <property type="entry name" value="alpha/beta-Hydrolases"/>
    <property type="match status" value="1"/>
</dbReference>
<dbReference type="InterPro" id="IPR050228">
    <property type="entry name" value="Carboxylesterase_BioH"/>
</dbReference>
<dbReference type="InterPro" id="IPR000073">
    <property type="entry name" value="AB_hydrolase_1"/>
</dbReference>
<reference evidence="11 12" key="1">
    <citation type="submission" date="2019-09" db="EMBL/GenBank/DDBJ databases">
        <title>Actinomadura physcomitrii sp. nov., a novel actinomycete isolated from moss [Physcomitrium sphaericum (Ludw) Fuernr].</title>
        <authorList>
            <person name="Liu C."/>
            <person name="Zhuang X."/>
        </authorList>
    </citation>
    <scope>NUCLEOTIDE SEQUENCE [LARGE SCALE GENOMIC DNA]</scope>
    <source>
        <strain evidence="11 12">CYP1-1B</strain>
    </source>
</reference>
<dbReference type="InterPro" id="IPR002410">
    <property type="entry name" value="Peptidase_S33"/>
</dbReference>
<dbReference type="PANTHER" id="PTHR43194">
    <property type="entry name" value="HYDROLASE ALPHA/BETA FOLD FAMILY"/>
    <property type="match status" value="1"/>
</dbReference>
<dbReference type="PRINTS" id="PR00793">
    <property type="entry name" value="PROAMNOPTASE"/>
</dbReference>
<evidence type="ECO:0000313" key="12">
    <source>
        <dbReference type="Proteomes" id="UP000483004"/>
    </source>
</evidence>
<dbReference type="EC" id="3.4.11.5" evidence="3"/>
<evidence type="ECO:0000256" key="1">
    <source>
        <dbReference type="ARBA" id="ARBA00001585"/>
    </source>
</evidence>